<dbReference type="GO" id="GO:0043565">
    <property type="term" value="F:sequence-specific DNA binding"/>
    <property type="evidence" value="ECO:0007669"/>
    <property type="project" value="TreeGrafter"/>
</dbReference>
<accession>A0A418T7Z5</accession>
<keyword evidence="4" id="KW-0804">Transcription</keyword>
<comment type="caution">
    <text evidence="6">The sequence shown here is derived from an EMBL/GenBank/DDBJ whole genome shotgun (WGS) entry which is preliminary data.</text>
</comment>
<evidence type="ECO:0000313" key="7">
    <source>
        <dbReference type="Proteomes" id="UP000284202"/>
    </source>
</evidence>
<dbReference type="GO" id="GO:0010628">
    <property type="term" value="P:positive regulation of gene expression"/>
    <property type="evidence" value="ECO:0007669"/>
    <property type="project" value="TreeGrafter"/>
</dbReference>
<evidence type="ECO:0000259" key="5">
    <source>
        <dbReference type="PROSITE" id="PS50931"/>
    </source>
</evidence>
<dbReference type="AlphaFoldDB" id="A0A418T7Z5"/>
<dbReference type="PANTHER" id="PTHR30427">
    <property type="entry name" value="TRANSCRIPTIONAL ACTIVATOR PROTEIN LYSR"/>
    <property type="match status" value="1"/>
</dbReference>
<dbReference type="InterPro" id="IPR000847">
    <property type="entry name" value="LysR_HTH_N"/>
</dbReference>
<dbReference type="InterPro" id="IPR005119">
    <property type="entry name" value="LysR_subst-bd"/>
</dbReference>
<dbReference type="SUPFAM" id="SSF53850">
    <property type="entry name" value="Periplasmic binding protein-like II"/>
    <property type="match status" value="1"/>
</dbReference>
<evidence type="ECO:0000256" key="2">
    <source>
        <dbReference type="ARBA" id="ARBA00023015"/>
    </source>
</evidence>
<sequence length="301" mass="32992">MNLRELELFGTLMRVGTTTETARLLGISQPAVSGQLKRLEGRLGMSLFHRTGNRLEPTHEANELFAMAVPIFNTHATIRSKLPTLRDLAEKPVAISATPALVESFLGAVLIRAGYRDWKKRIIMRVHSPEDDLRSGEADIGLQMALPPKAEFQAHALGKIPLVALLPEDHPLAREPELTCAVIAANPLVCYSPDWSPMGNSIRNAFVAQGLSYDPACVVPFCANVCSMVRVCGGVGIVDAMTARDYVMRGLVSRPIPDLPDVSIIAFHRRHEPMRAPVQDLLSALLKFETNLLPELPHSTN</sequence>
<dbReference type="Proteomes" id="UP000284202">
    <property type="component" value="Unassembled WGS sequence"/>
</dbReference>
<evidence type="ECO:0000256" key="4">
    <source>
        <dbReference type="ARBA" id="ARBA00023163"/>
    </source>
</evidence>
<dbReference type="Pfam" id="PF00126">
    <property type="entry name" value="HTH_1"/>
    <property type="match status" value="1"/>
</dbReference>
<keyword evidence="2" id="KW-0805">Transcription regulation</keyword>
<dbReference type="OrthoDB" id="7260751at2"/>
<dbReference type="InterPro" id="IPR036388">
    <property type="entry name" value="WH-like_DNA-bd_sf"/>
</dbReference>
<comment type="similarity">
    <text evidence="1">Belongs to the LysR transcriptional regulatory family.</text>
</comment>
<dbReference type="Pfam" id="PF03466">
    <property type="entry name" value="LysR_substrate"/>
    <property type="match status" value="1"/>
</dbReference>
<dbReference type="Gene3D" id="3.40.190.290">
    <property type="match status" value="1"/>
</dbReference>
<reference evidence="7" key="1">
    <citation type="submission" date="2018-09" db="EMBL/GenBank/DDBJ databases">
        <title>Acidovorax cavernicola nov. sp. isolated from Gruta de las Maravillas (Aracena, Spain).</title>
        <authorList>
            <person name="Jurado V."/>
            <person name="Gutierrez-Patricio S."/>
            <person name="Gonzalez-Pimentel J.L."/>
            <person name="Miller A.Z."/>
            <person name="Laiz L."/>
            <person name="Saiz-Jimenez C."/>
        </authorList>
    </citation>
    <scope>NUCLEOTIDE SEQUENCE [LARGE SCALE GENOMIC DNA]</scope>
    <source>
        <strain evidence="7">1011MAR3C25</strain>
    </source>
</reference>
<proteinExistence type="inferred from homology"/>
<dbReference type="SUPFAM" id="SSF46785">
    <property type="entry name" value="Winged helix' DNA-binding domain"/>
    <property type="match status" value="1"/>
</dbReference>
<evidence type="ECO:0000256" key="3">
    <source>
        <dbReference type="ARBA" id="ARBA00023125"/>
    </source>
</evidence>
<evidence type="ECO:0000313" key="6">
    <source>
        <dbReference type="EMBL" id="RJE89348.1"/>
    </source>
</evidence>
<dbReference type="PRINTS" id="PR00039">
    <property type="entry name" value="HTHLYSR"/>
</dbReference>
<keyword evidence="7" id="KW-1185">Reference proteome</keyword>
<name>A0A418T7Z5_9RHOB</name>
<organism evidence="6 7">
    <name type="scientific">Paracoccus onubensis</name>
    <dbReference type="NCBI Taxonomy" id="1675788"/>
    <lineage>
        <taxon>Bacteria</taxon>
        <taxon>Pseudomonadati</taxon>
        <taxon>Pseudomonadota</taxon>
        <taxon>Alphaproteobacteria</taxon>
        <taxon>Rhodobacterales</taxon>
        <taxon>Paracoccaceae</taxon>
        <taxon>Paracoccus</taxon>
    </lineage>
</organism>
<dbReference type="PROSITE" id="PS50931">
    <property type="entry name" value="HTH_LYSR"/>
    <property type="match status" value="1"/>
</dbReference>
<gene>
    <name evidence="6" type="ORF">D3P04_01555</name>
</gene>
<keyword evidence="3" id="KW-0238">DNA-binding</keyword>
<protein>
    <submittedName>
        <fullName evidence="6">LysR family transcriptional regulator</fullName>
    </submittedName>
</protein>
<dbReference type="InterPro" id="IPR036390">
    <property type="entry name" value="WH_DNA-bd_sf"/>
</dbReference>
<dbReference type="RefSeq" id="WP_119745209.1">
    <property type="nucleotide sequence ID" value="NZ_QZCG01000001.1"/>
</dbReference>
<feature type="domain" description="HTH lysR-type" evidence="5">
    <location>
        <begin position="1"/>
        <end position="58"/>
    </location>
</feature>
<dbReference type="EMBL" id="QZCG01000001">
    <property type="protein sequence ID" value="RJE89348.1"/>
    <property type="molecule type" value="Genomic_DNA"/>
</dbReference>
<dbReference type="GO" id="GO:0003700">
    <property type="term" value="F:DNA-binding transcription factor activity"/>
    <property type="evidence" value="ECO:0007669"/>
    <property type="project" value="InterPro"/>
</dbReference>
<dbReference type="PANTHER" id="PTHR30427:SF1">
    <property type="entry name" value="TRANSCRIPTIONAL ACTIVATOR PROTEIN LYSR"/>
    <property type="match status" value="1"/>
</dbReference>
<dbReference type="Gene3D" id="1.10.10.10">
    <property type="entry name" value="Winged helix-like DNA-binding domain superfamily/Winged helix DNA-binding domain"/>
    <property type="match status" value="1"/>
</dbReference>
<evidence type="ECO:0000256" key="1">
    <source>
        <dbReference type="ARBA" id="ARBA00009437"/>
    </source>
</evidence>